<name>A0A0X3VSE1_STRVO</name>
<protein>
    <submittedName>
        <fullName evidence="1">Ethyl tert-butyl ether degradation protein EthD</fullName>
    </submittedName>
</protein>
<reference evidence="2" key="1">
    <citation type="submission" date="2015-10" db="EMBL/GenBank/DDBJ databases">
        <authorList>
            <person name="Ju K.-S."/>
            <person name="Doroghazi J.R."/>
            <person name="Metcalf W.W."/>
        </authorList>
    </citation>
    <scope>NUCLEOTIDE SEQUENCE [LARGE SCALE GENOMIC DNA]</scope>
    <source>
        <strain evidence="2">NRRL F-8817</strain>
    </source>
</reference>
<dbReference type="GO" id="GO:0016491">
    <property type="term" value="F:oxidoreductase activity"/>
    <property type="evidence" value="ECO:0007669"/>
    <property type="project" value="InterPro"/>
</dbReference>
<dbReference type="NCBIfam" id="TIGR02118">
    <property type="entry name" value="EthD family reductase"/>
    <property type="match status" value="1"/>
</dbReference>
<dbReference type="EMBL" id="LLZJ01000385">
    <property type="protein sequence ID" value="KUL47588.1"/>
    <property type="molecule type" value="Genomic_DNA"/>
</dbReference>
<dbReference type="SUPFAM" id="SSF54909">
    <property type="entry name" value="Dimeric alpha+beta barrel"/>
    <property type="match status" value="1"/>
</dbReference>
<sequence>METVFVIYRSNGEDFRFDHDYFASQHLPLVRKAWEQYGLQSSTAVYPKSEGDIVVVAVNEFRDEHAAIAAFSSPESEAVMSDVVRYTDLTPIRLRGVPFTY</sequence>
<dbReference type="PANTHER" id="PTHR40260">
    <property type="entry name" value="BLR8190 PROTEIN"/>
    <property type="match status" value="1"/>
</dbReference>
<dbReference type="AlphaFoldDB" id="A0A0X3VSE1"/>
<evidence type="ECO:0000313" key="2">
    <source>
        <dbReference type="Proteomes" id="UP000053413"/>
    </source>
</evidence>
<gene>
    <name evidence="1" type="ORF">ADL28_32480</name>
</gene>
<comment type="caution">
    <text evidence="1">The sequence shown here is derived from an EMBL/GenBank/DDBJ whole genome shotgun (WGS) entry which is preliminary data.</text>
</comment>
<dbReference type="GeneID" id="97436912"/>
<dbReference type="RefSeq" id="WP_059147352.1">
    <property type="nucleotide sequence ID" value="NZ_LLZJ01000385.1"/>
</dbReference>
<evidence type="ECO:0000313" key="1">
    <source>
        <dbReference type="EMBL" id="KUL47588.1"/>
    </source>
</evidence>
<accession>A0A0X3VSE1</accession>
<dbReference type="OrthoDB" id="5343971at2"/>
<dbReference type="InterPro" id="IPR009799">
    <property type="entry name" value="EthD_dom"/>
</dbReference>
<dbReference type="Proteomes" id="UP000053413">
    <property type="component" value="Unassembled WGS sequence"/>
</dbReference>
<dbReference type="InterPro" id="IPR011008">
    <property type="entry name" value="Dimeric_a/b-barrel"/>
</dbReference>
<proteinExistence type="predicted"/>
<organism evidence="1 2">
    <name type="scientific">Streptomyces violaceusniger</name>
    <dbReference type="NCBI Taxonomy" id="68280"/>
    <lineage>
        <taxon>Bacteria</taxon>
        <taxon>Bacillati</taxon>
        <taxon>Actinomycetota</taxon>
        <taxon>Actinomycetes</taxon>
        <taxon>Kitasatosporales</taxon>
        <taxon>Streptomycetaceae</taxon>
        <taxon>Streptomyces</taxon>
        <taxon>Streptomyces violaceusniger group</taxon>
    </lineage>
</organism>
<dbReference type="PANTHER" id="PTHR40260:SF2">
    <property type="entry name" value="BLR8190 PROTEIN"/>
    <property type="match status" value="1"/>
</dbReference>
<dbReference type="Gene3D" id="3.30.70.100">
    <property type="match status" value="1"/>
</dbReference>